<evidence type="ECO:0008006" key="2">
    <source>
        <dbReference type="Google" id="ProtNLM"/>
    </source>
</evidence>
<reference evidence="1" key="1">
    <citation type="submission" date="2019-03" db="EMBL/GenBank/DDBJ databases">
        <title>Single cell metagenomics reveals metabolic interactions within the superorganism composed of flagellate Streblomastix strix and complex community of Bacteroidetes bacteria on its surface.</title>
        <authorList>
            <person name="Treitli S.C."/>
            <person name="Kolisko M."/>
            <person name="Husnik F."/>
            <person name="Keeling P."/>
            <person name="Hampl V."/>
        </authorList>
    </citation>
    <scope>NUCLEOTIDE SEQUENCE</scope>
    <source>
        <strain evidence="1">STM</strain>
    </source>
</reference>
<organism evidence="1">
    <name type="scientific">termite gut metagenome</name>
    <dbReference type="NCBI Taxonomy" id="433724"/>
    <lineage>
        <taxon>unclassified sequences</taxon>
        <taxon>metagenomes</taxon>
        <taxon>organismal metagenomes</taxon>
    </lineage>
</organism>
<evidence type="ECO:0000313" key="1">
    <source>
        <dbReference type="EMBL" id="KAA6319911.1"/>
    </source>
</evidence>
<protein>
    <recommendedName>
        <fullName evidence="2">Histidine kinase</fullName>
    </recommendedName>
</protein>
<dbReference type="InterPro" id="IPR011047">
    <property type="entry name" value="Quinoprotein_ADH-like_sf"/>
</dbReference>
<dbReference type="InterPro" id="IPR015943">
    <property type="entry name" value="WD40/YVTN_repeat-like_dom_sf"/>
</dbReference>
<dbReference type="Gene3D" id="2.130.10.10">
    <property type="entry name" value="YVTN repeat-like/Quinoprotein amine dehydrogenase"/>
    <property type="match status" value="3"/>
</dbReference>
<dbReference type="InterPro" id="IPR036322">
    <property type="entry name" value="WD40_repeat_dom_sf"/>
</dbReference>
<dbReference type="SUPFAM" id="SSF50978">
    <property type="entry name" value="WD40 repeat-like"/>
    <property type="match status" value="1"/>
</dbReference>
<sequence>MKKHLYRPKKYLLFLLLFISVPVWCGNNLDYRQLIDKNNVMSQAISNIVKDHSGFVWIASRSGISRYDGWNIKHYSLSESEIMQDTDGRSFFIRRSYDDRLWAFSNNGKIYCYDPSSDAFVLKVDISRYFQLWFMFDLYFDDKGYVWIASTTGLLRCPLDNPSDTRLLTDDKTSVTCIAPISATCLAVGTTKGLKYVDVNSLNVSDQTIRSAKRNIMSLHYDAKRNYIWIGSFSSGLFAWDVTNQKYINLPYLANIPSVPIKAIREWDGDCLLVGLDGRGVYKVDLKNNTSGQYFSNSDKGGGILKANNVYDIFVDGKNIWVGTYSGGVTIVKESEAFDWIKHVPYNEQSVKRTHIYAILEDRDGDVWYATNLGVSLYDTKRKHWTHFLEEENSFLTLCEDNNGYIWTGGYSTGLYCINKRRGIIRYIPSLQGAPQLECVYASAKDRDGDLWFGCLYSTLTRMTIINGKETLTHYDIEQVKSISVLDKNRLFIASSNGFYILDKETSKREHFFANPAKYGI</sequence>
<dbReference type="EMBL" id="SNRY01003736">
    <property type="protein sequence ID" value="KAA6319911.1"/>
    <property type="molecule type" value="Genomic_DNA"/>
</dbReference>
<dbReference type="InterPro" id="IPR011110">
    <property type="entry name" value="Reg_prop"/>
</dbReference>
<gene>
    <name evidence="1" type="ORF">EZS27_030247</name>
</gene>
<proteinExistence type="predicted"/>
<dbReference type="SUPFAM" id="SSF50998">
    <property type="entry name" value="Quinoprotein alcohol dehydrogenase-like"/>
    <property type="match status" value="1"/>
</dbReference>
<accession>A0A5J4QG33</accession>
<dbReference type="Pfam" id="PF07494">
    <property type="entry name" value="Reg_prop"/>
    <property type="match status" value="2"/>
</dbReference>
<dbReference type="AlphaFoldDB" id="A0A5J4QG33"/>
<name>A0A5J4QG33_9ZZZZ</name>
<comment type="caution">
    <text evidence="1">The sequence shown here is derived from an EMBL/GenBank/DDBJ whole genome shotgun (WGS) entry which is preliminary data.</text>
</comment>